<protein>
    <submittedName>
        <fullName evidence="2">Uncharacterized protein</fullName>
    </submittedName>
</protein>
<evidence type="ECO:0000313" key="2">
    <source>
        <dbReference type="EMBL" id="PFX12782.1"/>
    </source>
</evidence>
<gene>
    <name evidence="2" type="ORF">AWC38_SpisGene23205</name>
</gene>
<comment type="caution">
    <text evidence="2">The sequence shown here is derived from an EMBL/GenBank/DDBJ whole genome shotgun (WGS) entry which is preliminary data.</text>
</comment>
<keyword evidence="3" id="KW-1185">Reference proteome</keyword>
<evidence type="ECO:0000256" key="1">
    <source>
        <dbReference type="SAM" id="MobiDB-lite"/>
    </source>
</evidence>
<feature type="compositionally biased region" description="Basic and acidic residues" evidence="1">
    <location>
        <begin position="46"/>
        <end position="55"/>
    </location>
</feature>
<dbReference type="OrthoDB" id="5976618at2759"/>
<organism evidence="2 3">
    <name type="scientific">Stylophora pistillata</name>
    <name type="common">Smooth cauliflower coral</name>
    <dbReference type="NCBI Taxonomy" id="50429"/>
    <lineage>
        <taxon>Eukaryota</taxon>
        <taxon>Metazoa</taxon>
        <taxon>Cnidaria</taxon>
        <taxon>Anthozoa</taxon>
        <taxon>Hexacorallia</taxon>
        <taxon>Scleractinia</taxon>
        <taxon>Astrocoeniina</taxon>
        <taxon>Pocilloporidae</taxon>
        <taxon>Stylophora</taxon>
    </lineage>
</organism>
<dbReference type="EMBL" id="LSMT01001191">
    <property type="protein sequence ID" value="PFX12782.1"/>
    <property type="molecule type" value="Genomic_DNA"/>
</dbReference>
<dbReference type="Proteomes" id="UP000225706">
    <property type="component" value="Unassembled WGS sequence"/>
</dbReference>
<evidence type="ECO:0000313" key="3">
    <source>
        <dbReference type="Proteomes" id="UP000225706"/>
    </source>
</evidence>
<sequence length="301" mass="33495">MCTIVVKAFKNIPADFLKKKVQELGQTAKQAILNPNSSTEVPAVSKGKENERSDSGLDSPTETTTAREMEQDEFENTIRQLNHEIASLNPTSQPFPISSNNQRLTKAASNTRETTTKVPPHCRKCHHPVCGYKRSNSSQVKCDFCPNNVCTVNSGNSFSRCNCSWHRENHTQRDTPPAPAYQITVTTNQHVDVTEWLLPPNICQSTIAGSLIGSNACTVIAMLTGCHILEGKIFIPQQLQDLSQVIPLYSQLILKGNHIYSLFHVPVQQPNLEVKEVLQYNKMCPSSCLSFCFGRRGHIIC</sequence>
<feature type="region of interest" description="Disordered" evidence="1">
    <location>
        <begin position="32"/>
        <end position="69"/>
    </location>
</feature>
<proteinExistence type="predicted"/>
<dbReference type="AlphaFoldDB" id="A0A2B4R975"/>
<feature type="compositionally biased region" description="Polar residues" evidence="1">
    <location>
        <begin position="56"/>
        <end position="66"/>
    </location>
</feature>
<name>A0A2B4R975_STYPI</name>
<accession>A0A2B4R975</accession>
<reference evidence="3" key="1">
    <citation type="journal article" date="2017" name="bioRxiv">
        <title>Comparative analysis of the genomes of Stylophora pistillata and Acropora digitifera provides evidence for extensive differences between species of corals.</title>
        <authorList>
            <person name="Voolstra C.R."/>
            <person name="Li Y."/>
            <person name="Liew Y.J."/>
            <person name="Baumgarten S."/>
            <person name="Zoccola D."/>
            <person name="Flot J.-F."/>
            <person name="Tambutte S."/>
            <person name="Allemand D."/>
            <person name="Aranda M."/>
        </authorList>
    </citation>
    <scope>NUCLEOTIDE SEQUENCE [LARGE SCALE GENOMIC DNA]</scope>
</reference>